<dbReference type="Pfam" id="PF18894">
    <property type="entry name" value="PhageMetallopep"/>
    <property type="match status" value="1"/>
</dbReference>
<dbReference type="PIRSF" id="PIRSF014405">
    <property type="entry name" value="UCP014405"/>
    <property type="match status" value="1"/>
</dbReference>
<dbReference type="STRING" id="1435377.SUSAZ_08275"/>
<evidence type="ECO:0000313" key="5">
    <source>
        <dbReference type="Proteomes" id="UP000065473"/>
    </source>
</evidence>
<evidence type="ECO:0000259" key="1">
    <source>
        <dbReference type="Pfam" id="PF18894"/>
    </source>
</evidence>
<name>A0A0U3FKJ0_9CREN</name>
<dbReference type="Proteomes" id="UP000060043">
    <property type="component" value="Chromosome"/>
</dbReference>
<feature type="domain" description="Putative phage metallopeptidase" evidence="1">
    <location>
        <begin position="17"/>
        <end position="127"/>
    </location>
</feature>
<accession>A0A0U3FKJ0</accession>
<evidence type="ECO:0000313" key="3">
    <source>
        <dbReference type="EMBL" id="ALU30827.1"/>
    </source>
</evidence>
<dbReference type="OMA" id="PHGKYVN"/>
<dbReference type="InterPro" id="IPR012372">
    <property type="entry name" value="UCP014405_Zn-bd"/>
</dbReference>
<dbReference type="PaxDb" id="1435377-SUSAZ_08275"/>
<proteinExistence type="predicted"/>
<organism evidence="3 4">
    <name type="scientific">Sulfolobus acidocaldarius</name>
    <dbReference type="NCBI Taxonomy" id="2285"/>
    <lineage>
        <taxon>Archaea</taxon>
        <taxon>Thermoproteota</taxon>
        <taxon>Thermoprotei</taxon>
        <taxon>Sulfolobales</taxon>
        <taxon>Sulfolobaceae</taxon>
        <taxon>Sulfolobus</taxon>
    </lineage>
</organism>
<protein>
    <submittedName>
        <fullName evidence="3">Metallopeptidase</fullName>
    </submittedName>
</protein>
<dbReference type="Proteomes" id="UP000065473">
    <property type="component" value="Chromosome"/>
</dbReference>
<reference evidence="4 5" key="1">
    <citation type="submission" date="2015-12" db="EMBL/GenBank/DDBJ databases">
        <title>A stable core within a dynamic pangenome in Sulfolobus acidocaldarius.</title>
        <authorList>
            <person name="Anderson R."/>
            <person name="Kouris A."/>
            <person name="Seward C."/>
            <person name="Campbell K."/>
            <person name="Whitaker R."/>
        </authorList>
    </citation>
    <scope>NUCLEOTIDE SEQUENCE [LARGE SCALE GENOMIC DNA]</scope>
    <source>
        <strain evidence="2 5">GG12-C01-09</strain>
        <strain evidence="3 4">NG05B_CO5_07</strain>
    </source>
</reference>
<dbReference type="EMBL" id="CP013694">
    <property type="protein sequence ID" value="ALU30133.1"/>
    <property type="molecule type" value="Genomic_DNA"/>
</dbReference>
<sequence>MITYIIFPVIKYTRGLEEEKLLREIIQVLGLEYINAERVRVVYSVNSKSRAIARIWSVPKVILTSFQLEPLYVIELITERYSRLSEEEKIKVLIHEILHIPKGFSGGLRAHGKHVNKREVEKLYREYYSKKRGNWKSR</sequence>
<dbReference type="InterPro" id="IPR043998">
    <property type="entry name" value="Put_Metallopep"/>
</dbReference>
<evidence type="ECO:0000313" key="4">
    <source>
        <dbReference type="Proteomes" id="UP000060043"/>
    </source>
</evidence>
<dbReference type="AlphaFoldDB" id="A0A0U3FKJ0"/>
<gene>
    <name evidence="2" type="ORF">ATY89_09430</name>
    <name evidence="3" type="ORF">ATZ20_00840</name>
</gene>
<dbReference type="EMBL" id="CP013695">
    <property type="protein sequence ID" value="ALU30827.1"/>
    <property type="molecule type" value="Genomic_DNA"/>
</dbReference>
<evidence type="ECO:0000313" key="2">
    <source>
        <dbReference type="EMBL" id="ALU30133.1"/>
    </source>
</evidence>